<proteinExistence type="predicted"/>
<dbReference type="EMBL" id="BSDD01000004">
    <property type="protein sequence ID" value="GLH70736.1"/>
    <property type="molecule type" value="Genomic_DNA"/>
</dbReference>
<evidence type="ECO:0000313" key="2">
    <source>
        <dbReference type="EMBL" id="GLH70736.1"/>
    </source>
</evidence>
<organism evidence="2 3">
    <name type="scientific">Geothrix rubra</name>
    <dbReference type="NCBI Taxonomy" id="2927977"/>
    <lineage>
        <taxon>Bacteria</taxon>
        <taxon>Pseudomonadati</taxon>
        <taxon>Acidobacteriota</taxon>
        <taxon>Holophagae</taxon>
        <taxon>Holophagales</taxon>
        <taxon>Holophagaceae</taxon>
        <taxon>Geothrix</taxon>
    </lineage>
</organism>
<evidence type="ECO:0000256" key="1">
    <source>
        <dbReference type="SAM" id="Phobius"/>
    </source>
</evidence>
<name>A0ABQ5Q8Q8_9BACT</name>
<accession>A0ABQ5Q8Q8</accession>
<reference evidence="2 3" key="1">
    <citation type="journal article" date="2023" name="Antonie Van Leeuwenhoek">
        <title>Mesoterricola silvestris gen. nov., sp. nov., Mesoterricola sediminis sp. nov., Geothrix oryzae sp. nov., Geothrix edaphica sp. nov., Geothrix rubra sp. nov., and Geothrix limicola sp. nov., six novel members of Acidobacteriota isolated from soils.</title>
        <authorList>
            <person name="Itoh H."/>
            <person name="Sugisawa Y."/>
            <person name="Mise K."/>
            <person name="Xu Z."/>
            <person name="Kuniyasu M."/>
            <person name="Ushijima N."/>
            <person name="Kawano K."/>
            <person name="Kobayashi E."/>
            <person name="Shiratori Y."/>
            <person name="Masuda Y."/>
            <person name="Senoo K."/>
        </authorList>
    </citation>
    <scope>NUCLEOTIDE SEQUENCE [LARGE SCALE GENOMIC DNA]</scope>
    <source>
        <strain evidence="2 3">Red803</strain>
    </source>
</reference>
<keyword evidence="1" id="KW-1133">Transmembrane helix</keyword>
<evidence type="ECO:0000313" key="3">
    <source>
        <dbReference type="Proteomes" id="UP001165089"/>
    </source>
</evidence>
<comment type="caution">
    <text evidence="2">The sequence shown here is derived from an EMBL/GenBank/DDBJ whole genome shotgun (WGS) entry which is preliminary data.</text>
</comment>
<gene>
    <name evidence="2" type="ORF">GETHPA_22690</name>
</gene>
<dbReference type="RefSeq" id="WP_285726251.1">
    <property type="nucleotide sequence ID" value="NZ_BSDD01000004.1"/>
</dbReference>
<feature type="transmembrane region" description="Helical" evidence="1">
    <location>
        <begin position="144"/>
        <end position="162"/>
    </location>
</feature>
<sequence length="163" mass="18145">MGAYDWEAERGTFARAASALGEERTLDLLDQAAEAATSGDLRRAAGALEEIRVAVVASRLFHRWDNGIGCFTSLIRFIRQMSPETAVPKEYQRLLDAIPSGRFDEEMTSRQKAFWYGSPREAVGGTLHLVRHGGKSTPPGRRRWGLALLLVLAAFAVTWLLWK</sequence>
<keyword evidence="1" id="KW-0472">Membrane</keyword>
<keyword evidence="1" id="KW-0812">Transmembrane</keyword>
<protein>
    <submittedName>
        <fullName evidence="2">Uncharacterized protein</fullName>
    </submittedName>
</protein>
<keyword evidence="3" id="KW-1185">Reference proteome</keyword>
<dbReference type="Proteomes" id="UP001165089">
    <property type="component" value="Unassembled WGS sequence"/>
</dbReference>